<protein>
    <submittedName>
        <fullName evidence="2">Uncharacterized protein</fullName>
    </submittedName>
</protein>
<evidence type="ECO:0000256" key="1">
    <source>
        <dbReference type="SAM" id="Phobius"/>
    </source>
</evidence>
<dbReference type="AlphaFoldDB" id="A0AAD3Y913"/>
<accession>A0AAD3Y913</accession>
<evidence type="ECO:0000313" key="3">
    <source>
        <dbReference type="Proteomes" id="UP001279734"/>
    </source>
</evidence>
<keyword evidence="1" id="KW-0812">Transmembrane</keyword>
<keyword evidence="1" id="KW-1133">Transmembrane helix</keyword>
<comment type="caution">
    <text evidence="2">The sequence shown here is derived from an EMBL/GenBank/DDBJ whole genome shotgun (WGS) entry which is preliminary data.</text>
</comment>
<gene>
    <name evidence="2" type="ORF">Nepgr_033540</name>
</gene>
<reference evidence="2" key="1">
    <citation type="submission" date="2023-05" db="EMBL/GenBank/DDBJ databases">
        <title>Nepenthes gracilis genome sequencing.</title>
        <authorList>
            <person name="Fukushima K."/>
        </authorList>
    </citation>
    <scope>NUCLEOTIDE SEQUENCE</scope>
    <source>
        <strain evidence="2">SING2019-196</strain>
    </source>
</reference>
<dbReference type="EMBL" id="BSYO01000040">
    <property type="protein sequence ID" value="GMH31696.1"/>
    <property type="molecule type" value="Genomic_DNA"/>
</dbReference>
<feature type="transmembrane region" description="Helical" evidence="1">
    <location>
        <begin position="31"/>
        <end position="51"/>
    </location>
</feature>
<evidence type="ECO:0000313" key="2">
    <source>
        <dbReference type="EMBL" id="GMH31696.1"/>
    </source>
</evidence>
<feature type="transmembrane region" description="Helical" evidence="1">
    <location>
        <begin position="58"/>
        <end position="79"/>
    </location>
</feature>
<keyword evidence="3" id="KW-1185">Reference proteome</keyword>
<proteinExistence type="predicted"/>
<sequence length="97" mass="10835">MCNFLIPSVFGAEMALPYWSSWNAIMSGPGIIESTMLVGHSTFWAFILLWLDSLGSRLFCVNAPALTAAQWFGVAVYYMQNSFYNLMLRPKSVAPCL</sequence>
<keyword evidence="1" id="KW-0472">Membrane</keyword>
<dbReference type="Proteomes" id="UP001279734">
    <property type="component" value="Unassembled WGS sequence"/>
</dbReference>
<name>A0AAD3Y913_NEPGR</name>
<organism evidence="2 3">
    <name type="scientific">Nepenthes gracilis</name>
    <name type="common">Slender pitcher plant</name>
    <dbReference type="NCBI Taxonomy" id="150966"/>
    <lineage>
        <taxon>Eukaryota</taxon>
        <taxon>Viridiplantae</taxon>
        <taxon>Streptophyta</taxon>
        <taxon>Embryophyta</taxon>
        <taxon>Tracheophyta</taxon>
        <taxon>Spermatophyta</taxon>
        <taxon>Magnoliopsida</taxon>
        <taxon>eudicotyledons</taxon>
        <taxon>Gunneridae</taxon>
        <taxon>Pentapetalae</taxon>
        <taxon>Caryophyllales</taxon>
        <taxon>Nepenthaceae</taxon>
        <taxon>Nepenthes</taxon>
    </lineage>
</organism>